<evidence type="ECO:0000256" key="8">
    <source>
        <dbReference type="PROSITE-ProRule" id="PRU01091"/>
    </source>
</evidence>
<accession>A0ABN2HKD9</accession>
<evidence type="ECO:0000313" key="11">
    <source>
        <dbReference type="EMBL" id="GAA1689467.1"/>
    </source>
</evidence>
<name>A0ABN2HKD9_9MICO</name>
<evidence type="ECO:0000259" key="10">
    <source>
        <dbReference type="PROSITE" id="PS51755"/>
    </source>
</evidence>
<evidence type="ECO:0000256" key="3">
    <source>
        <dbReference type="ARBA" id="ARBA00023015"/>
    </source>
</evidence>
<dbReference type="InterPro" id="IPR047671">
    <property type="entry name" value="MtrAB_MtrA"/>
</dbReference>
<evidence type="ECO:0000256" key="4">
    <source>
        <dbReference type="ARBA" id="ARBA00023125"/>
    </source>
</evidence>
<dbReference type="InterPro" id="IPR047673">
    <property type="entry name" value="MtrA_REC"/>
</dbReference>
<sequence length="226" mass="24826">MTSRILVVDDDTALAEMIGIVLRTEGFDTVFCADGAAAVDAWRTLKPDLVLLDLMLPGVDGIEICTSIRSESGIPIIMLTARTDTADVVRGLESGADDYIVKPFNPKELVARIRTRLRPASPAAHDTLRIGDLVVDIAAHEVRRGDEAIALTPLEFELLVALASAPQQVFSREMLLEQVWGYHYKADTRLVNVHVQRLRAKVEQDPDNPRIVTTVRGVGYRAGTVE</sequence>
<dbReference type="InterPro" id="IPR036388">
    <property type="entry name" value="WH-like_DNA-bd_sf"/>
</dbReference>
<keyword evidence="4 8" id="KW-0238">DNA-binding</keyword>
<evidence type="ECO:0000256" key="5">
    <source>
        <dbReference type="ARBA" id="ARBA00023163"/>
    </source>
</evidence>
<dbReference type="CDD" id="cd00383">
    <property type="entry name" value="trans_reg_C"/>
    <property type="match status" value="1"/>
</dbReference>
<dbReference type="Gene3D" id="6.10.250.690">
    <property type="match status" value="1"/>
</dbReference>
<dbReference type="Proteomes" id="UP001501690">
    <property type="component" value="Unassembled WGS sequence"/>
</dbReference>
<dbReference type="InterPro" id="IPR011006">
    <property type="entry name" value="CheY-like_superfamily"/>
</dbReference>
<dbReference type="PANTHER" id="PTHR48111:SF21">
    <property type="entry name" value="DNA-BINDING DUAL MASTER TRANSCRIPTIONAL REGULATOR RPAA"/>
    <property type="match status" value="1"/>
</dbReference>
<feature type="domain" description="OmpR/PhoB-type" evidence="10">
    <location>
        <begin position="125"/>
        <end position="224"/>
    </location>
</feature>
<keyword evidence="1 7" id="KW-0597">Phosphoprotein</keyword>
<gene>
    <name evidence="11" type="primary">mtrA</name>
    <name evidence="11" type="ORF">GCM10009808_02920</name>
</gene>
<evidence type="ECO:0000256" key="6">
    <source>
        <dbReference type="ARBA" id="ARBA00035142"/>
    </source>
</evidence>
<dbReference type="PANTHER" id="PTHR48111">
    <property type="entry name" value="REGULATOR OF RPOS"/>
    <property type="match status" value="1"/>
</dbReference>
<dbReference type="EMBL" id="BAAAPL010000001">
    <property type="protein sequence ID" value="GAA1689467.1"/>
    <property type="molecule type" value="Genomic_DNA"/>
</dbReference>
<dbReference type="SUPFAM" id="SSF52172">
    <property type="entry name" value="CheY-like"/>
    <property type="match status" value="1"/>
</dbReference>
<comment type="caution">
    <text evidence="11">The sequence shown here is derived from an EMBL/GenBank/DDBJ whole genome shotgun (WGS) entry which is preliminary data.</text>
</comment>
<dbReference type="PROSITE" id="PS50110">
    <property type="entry name" value="RESPONSE_REGULATORY"/>
    <property type="match status" value="1"/>
</dbReference>
<keyword evidence="5" id="KW-0804">Transcription</keyword>
<keyword evidence="12" id="KW-1185">Reference proteome</keyword>
<feature type="DNA-binding region" description="OmpR/PhoB-type" evidence="8">
    <location>
        <begin position="125"/>
        <end position="224"/>
    </location>
</feature>
<dbReference type="Gene3D" id="1.10.10.10">
    <property type="entry name" value="Winged helix-like DNA-binding domain superfamily/Winged helix DNA-binding domain"/>
    <property type="match status" value="1"/>
</dbReference>
<feature type="domain" description="Response regulatory" evidence="9">
    <location>
        <begin position="4"/>
        <end position="117"/>
    </location>
</feature>
<dbReference type="CDD" id="cd17626">
    <property type="entry name" value="REC_OmpR_MtrA-like"/>
    <property type="match status" value="1"/>
</dbReference>
<evidence type="ECO:0000259" key="9">
    <source>
        <dbReference type="PROSITE" id="PS50110"/>
    </source>
</evidence>
<evidence type="ECO:0000256" key="2">
    <source>
        <dbReference type="ARBA" id="ARBA00023012"/>
    </source>
</evidence>
<dbReference type="InterPro" id="IPR001867">
    <property type="entry name" value="OmpR/PhoB-type_DNA-bd"/>
</dbReference>
<keyword evidence="3" id="KW-0805">Transcription regulation</keyword>
<feature type="modified residue" description="4-aspartylphosphate" evidence="7">
    <location>
        <position position="53"/>
    </location>
</feature>
<proteinExistence type="predicted"/>
<protein>
    <recommendedName>
        <fullName evidence="6">DNA-binding response regulator MtrA</fullName>
    </recommendedName>
</protein>
<dbReference type="Pfam" id="PF00486">
    <property type="entry name" value="Trans_reg_C"/>
    <property type="match status" value="1"/>
</dbReference>
<evidence type="ECO:0000313" key="12">
    <source>
        <dbReference type="Proteomes" id="UP001501690"/>
    </source>
</evidence>
<dbReference type="RefSeq" id="WP_344068218.1">
    <property type="nucleotide sequence ID" value="NZ_BAAAPL010000001.1"/>
</dbReference>
<dbReference type="Pfam" id="PF00072">
    <property type="entry name" value="Response_reg"/>
    <property type="match status" value="1"/>
</dbReference>
<organism evidence="11 12">
    <name type="scientific">Microbacterium sediminicola</name>
    <dbReference type="NCBI Taxonomy" id="415210"/>
    <lineage>
        <taxon>Bacteria</taxon>
        <taxon>Bacillati</taxon>
        <taxon>Actinomycetota</taxon>
        <taxon>Actinomycetes</taxon>
        <taxon>Micrococcales</taxon>
        <taxon>Microbacteriaceae</taxon>
        <taxon>Microbacterium</taxon>
    </lineage>
</organism>
<dbReference type="SMART" id="SM00448">
    <property type="entry name" value="REC"/>
    <property type="match status" value="1"/>
</dbReference>
<dbReference type="InterPro" id="IPR039420">
    <property type="entry name" value="WalR-like"/>
</dbReference>
<reference evidence="11 12" key="1">
    <citation type="journal article" date="2019" name="Int. J. Syst. Evol. Microbiol.">
        <title>The Global Catalogue of Microorganisms (GCM) 10K type strain sequencing project: providing services to taxonomists for standard genome sequencing and annotation.</title>
        <authorList>
            <consortium name="The Broad Institute Genomics Platform"/>
            <consortium name="The Broad Institute Genome Sequencing Center for Infectious Disease"/>
            <person name="Wu L."/>
            <person name="Ma J."/>
        </authorList>
    </citation>
    <scope>NUCLEOTIDE SEQUENCE [LARGE SCALE GENOMIC DNA]</scope>
    <source>
        <strain evidence="11 12">JCM 15577</strain>
    </source>
</reference>
<dbReference type="SMART" id="SM00862">
    <property type="entry name" value="Trans_reg_C"/>
    <property type="match status" value="1"/>
</dbReference>
<dbReference type="PROSITE" id="PS51755">
    <property type="entry name" value="OMPR_PHOB"/>
    <property type="match status" value="1"/>
</dbReference>
<evidence type="ECO:0000256" key="1">
    <source>
        <dbReference type="ARBA" id="ARBA00022553"/>
    </source>
</evidence>
<evidence type="ECO:0000256" key="7">
    <source>
        <dbReference type="PROSITE-ProRule" id="PRU00169"/>
    </source>
</evidence>
<dbReference type="NCBIfam" id="NF040689">
    <property type="entry name" value="MtrAB_MtrA"/>
    <property type="match status" value="1"/>
</dbReference>
<dbReference type="InterPro" id="IPR001789">
    <property type="entry name" value="Sig_transdc_resp-reg_receiver"/>
</dbReference>
<keyword evidence="2" id="KW-0902">Two-component regulatory system</keyword>
<dbReference type="Gene3D" id="3.40.50.2300">
    <property type="match status" value="1"/>
</dbReference>